<name>A0A2N5N1S4_9BACL</name>
<organism evidence="1 2">
    <name type="scientific">Paenibacillus pasadenensis</name>
    <dbReference type="NCBI Taxonomy" id="217090"/>
    <lineage>
        <taxon>Bacteria</taxon>
        <taxon>Bacillati</taxon>
        <taxon>Bacillota</taxon>
        <taxon>Bacilli</taxon>
        <taxon>Bacillales</taxon>
        <taxon>Paenibacillaceae</taxon>
        <taxon>Paenibacillus</taxon>
    </lineage>
</organism>
<gene>
    <name evidence="1" type="ORF">B8V81_2725</name>
</gene>
<accession>A0A2N5N1S4</accession>
<dbReference type="EMBL" id="NFEZ01000004">
    <property type="protein sequence ID" value="PLT44294.1"/>
    <property type="molecule type" value="Genomic_DNA"/>
</dbReference>
<dbReference type="AlphaFoldDB" id="A0A2N5N1S4"/>
<comment type="caution">
    <text evidence="1">The sequence shown here is derived from an EMBL/GenBank/DDBJ whole genome shotgun (WGS) entry which is preliminary data.</text>
</comment>
<evidence type="ECO:0000313" key="2">
    <source>
        <dbReference type="Proteomes" id="UP000234789"/>
    </source>
</evidence>
<evidence type="ECO:0000313" key="1">
    <source>
        <dbReference type="EMBL" id="PLT44294.1"/>
    </source>
</evidence>
<sequence>MDIEKSQTNEVKWKEMKELMHMSRAVFDYAQEQIEMAYHEQNPVLLEKETDYVFTKLLASLSTLFPEQLVGISIKPFLFSTSHLFSSTHKNKLFKWLDRLYQLDLPASDMDFGKLKIDFELWYYELGGDFIEFSYQKSYLMKPSEAAEALGISTVTLHKYIKQGLECLDNGSQNKIPKHAVELLKDPVYGVLMQLIGQKKKRLHQKPAERLGEIYKEIAEYQIRYGAATVHEAFAEYDGDEMDDPTDYYRWKDLTEEITEILKDTGGGK</sequence>
<reference evidence="1 2" key="1">
    <citation type="submission" date="2017-05" db="EMBL/GenBank/DDBJ databases">
        <title>Functional genome analysis of Paenibacillus pasadenensis strain R16: insights on endophytic life style and antifungal activity.</title>
        <authorList>
            <person name="Passera A."/>
            <person name="Marcolungo L."/>
            <person name="Casati P."/>
            <person name="Brasca M."/>
            <person name="Quaglino F."/>
            <person name="Delledonne M."/>
        </authorList>
    </citation>
    <scope>NUCLEOTIDE SEQUENCE [LARGE SCALE GENOMIC DNA]</scope>
    <source>
        <strain evidence="1 2">R16</strain>
    </source>
</reference>
<protein>
    <submittedName>
        <fullName evidence="1">Uncharacterized protein</fullName>
    </submittedName>
</protein>
<proteinExistence type="predicted"/>
<keyword evidence="2" id="KW-1185">Reference proteome</keyword>
<dbReference type="Proteomes" id="UP000234789">
    <property type="component" value="Unassembled WGS sequence"/>
</dbReference>